<dbReference type="SUPFAM" id="SSF53623">
    <property type="entry name" value="MurD-like peptide ligases, catalytic domain"/>
    <property type="match status" value="1"/>
</dbReference>
<dbReference type="InterPro" id="IPR018109">
    <property type="entry name" value="Folylpolyglutamate_synth_CS"/>
</dbReference>
<keyword evidence="9 18" id="KW-0436">Ligase</keyword>
<keyword evidence="12 18" id="KW-0067">ATP-binding</keyword>
<keyword evidence="14" id="KW-0289">Folate biosynthesis</keyword>
<comment type="catalytic activity">
    <reaction evidence="16">
        <text>(6S)-5,6,7,8-tetrahydrofolyl-(gamma-L-Glu)(n) + L-glutamate + ATP = (6S)-5,6,7,8-tetrahydrofolyl-(gamma-L-Glu)(n+1) + ADP + phosphate + H(+)</text>
        <dbReference type="Rhea" id="RHEA:10580"/>
        <dbReference type="Rhea" id="RHEA-COMP:14738"/>
        <dbReference type="Rhea" id="RHEA-COMP:14740"/>
        <dbReference type="ChEBI" id="CHEBI:15378"/>
        <dbReference type="ChEBI" id="CHEBI:29985"/>
        <dbReference type="ChEBI" id="CHEBI:30616"/>
        <dbReference type="ChEBI" id="CHEBI:43474"/>
        <dbReference type="ChEBI" id="CHEBI:141005"/>
        <dbReference type="ChEBI" id="CHEBI:456216"/>
        <dbReference type="EC" id="6.3.2.17"/>
    </reaction>
</comment>
<dbReference type="GO" id="GO:0005524">
    <property type="term" value="F:ATP binding"/>
    <property type="evidence" value="ECO:0007669"/>
    <property type="project" value="UniProtKB-KW"/>
</dbReference>
<evidence type="ECO:0000256" key="1">
    <source>
        <dbReference type="ARBA" id="ARBA00001946"/>
    </source>
</evidence>
<keyword evidence="22" id="KW-1185">Reference proteome</keyword>
<dbReference type="PANTHER" id="PTHR11136:SF0">
    <property type="entry name" value="DIHYDROFOLATE SYNTHETASE-RELATED"/>
    <property type="match status" value="1"/>
</dbReference>
<dbReference type="InterPro" id="IPR013221">
    <property type="entry name" value="Mur_ligase_cen"/>
</dbReference>
<evidence type="ECO:0000256" key="13">
    <source>
        <dbReference type="ARBA" id="ARBA00022842"/>
    </source>
</evidence>
<evidence type="ECO:0000256" key="2">
    <source>
        <dbReference type="ARBA" id="ARBA00004799"/>
    </source>
</evidence>
<evidence type="ECO:0000256" key="8">
    <source>
        <dbReference type="ARBA" id="ARBA00019357"/>
    </source>
</evidence>
<dbReference type="KEGG" id="rhom:FRIFI_0150"/>
<proteinExistence type="inferred from homology"/>
<dbReference type="EMBL" id="LN650648">
    <property type="protein sequence ID" value="CEI71702.1"/>
    <property type="molecule type" value="Genomic_DNA"/>
</dbReference>
<evidence type="ECO:0000256" key="3">
    <source>
        <dbReference type="ARBA" id="ARBA00005150"/>
    </source>
</evidence>
<evidence type="ECO:0000256" key="18">
    <source>
        <dbReference type="PIRNR" id="PIRNR001563"/>
    </source>
</evidence>
<comment type="similarity">
    <text evidence="4 18">Belongs to the folylpolyglutamate synthase family.</text>
</comment>
<dbReference type="InterPro" id="IPR036615">
    <property type="entry name" value="Mur_ligase_C_dom_sf"/>
</dbReference>
<comment type="cofactor">
    <cofactor evidence="1">
        <name>Mg(2+)</name>
        <dbReference type="ChEBI" id="CHEBI:18420"/>
    </cofactor>
</comment>
<protein>
    <recommendedName>
        <fullName evidence="8">Dihydrofolate synthase/folylpolyglutamate synthase</fullName>
        <ecNumber evidence="6">6.3.2.12</ecNumber>
        <ecNumber evidence="7">6.3.2.17</ecNumber>
    </recommendedName>
    <alternativeName>
        <fullName evidence="15">Tetrahydrofolylpolyglutamate synthase</fullName>
    </alternativeName>
</protein>
<comment type="pathway">
    <text evidence="2">Cofactor biosynthesis; tetrahydrofolate biosynthesis; 7,8-dihydrofolate from 2-amino-4-hydroxy-6-hydroxymethyl-7,8-dihydropteridine diphosphate and 4-aminobenzoate: step 2/2.</text>
</comment>
<dbReference type="NCBIfam" id="TIGR01499">
    <property type="entry name" value="folC"/>
    <property type="match status" value="1"/>
</dbReference>
<accession>A0A2P2BMT0</accession>
<name>A0A2P2BMT0_9FIRM</name>
<evidence type="ECO:0000259" key="20">
    <source>
        <dbReference type="Pfam" id="PF08245"/>
    </source>
</evidence>
<evidence type="ECO:0000256" key="11">
    <source>
        <dbReference type="ARBA" id="ARBA00022741"/>
    </source>
</evidence>
<dbReference type="GO" id="GO:0046872">
    <property type="term" value="F:metal ion binding"/>
    <property type="evidence" value="ECO:0007669"/>
    <property type="project" value="UniProtKB-KW"/>
</dbReference>
<organism evidence="21 22">
    <name type="scientific">Romboutsia hominis</name>
    <dbReference type="NCBI Taxonomy" id="1507512"/>
    <lineage>
        <taxon>Bacteria</taxon>
        <taxon>Bacillati</taxon>
        <taxon>Bacillota</taxon>
        <taxon>Clostridia</taxon>
        <taxon>Peptostreptococcales</taxon>
        <taxon>Peptostreptococcaceae</taxon>
        <taxon>Romboutsia</taxon>
    </lineage>
</organism>
<evidence type="ECO:0000256" key="4">
    <source>
        <dbReference type="ARBA" id="ARBA00008276"/>
    </source>
</evidence>
<evidence type="ECO:0000256" key="10">
    <source>
        <dbReference type="ARBA" id="ARBA00022723"/>
    </source>
</evidence>
<dbReference type="Pfam" id="PF08245">
    <property type="entry name" value="Mur_ligase_M"/>
    <property type="match status" value="1"/>
</dbReference>
<dbReference type="Pfam" id="PF02875">
    <property type="entry name" value="Mur_ligase_C"/>
    <property type="match status" value="1"/>
</dbReference>
<dbReference type="PROSITE" id="PS01011">
    <property type="entry name" value="FOLYLPOLYGLU_SYNT_1"/>
    <property type="match status" value="1"/>
</dbReference>
<comment type="pathway">
    <text evidence="3">Cofactor biosynthesis; tetrahydrofolylpolyglutamate biosynthesis.</text>
</comment>
<evidence type="ECO:0000256" key="16">
    <source>
        <dbReference type="ARBA" id="ARBA00047493"/>
    </source>
</evidence>
<dbReference type="GO" id="GO:0005737">
    <property type="term" value="C:cytoplasm"/>
    <property type="evidence" value="ECO:0007669"/>
    <property type="project" value="TreeGrafter"/>
</dbReference>
<dbReference type="Gene3D" id="3.40.1190.10">
    <property type="entry name" value="Mur-like, catalytic domain"/>
    <property type="match status" value="1"/>
</dbReference>
<evidence type="ECO:0000256" key="12">
    <source>
        <dbReference type="ARBA" id="ARBA00022840"/>
    </source>
</evidence>
<evidence type="ECO:0000256" key="6">
    <source>
        <dbReference type="ARBA" id="ARBA00013023"/>
    </source>
</evidence>
<evidence type="ECO:0000313" key="21">
    <source>
        <dbReference type="EMBL" id="CEI71702.1"/>
    </source>
</evidence>
<keyword evidence="10" id="KW-0479">Metal-binding</keyword>
<dbReference type="Proteomes" id="UP000245695">
    <property type="component" value="Chromosome 1"/>
</dbReference>
<evidence type="ECO:0000256" key="14">
    <source>
        <dbReference type="ARBA" id="ARBA00022909"/>
    </source>
</evidence>
<comment type="catalytic activity">
    <reaction evidence="17">
        <text>7,8-dihydropteroate + L-glutamate + ATP = 7,8-dihydrofolate + ADP + phosphate + H(+)</text>
        <dbReference type="Rhea" id="RHEA:23584"/>
        <dbReference type="ChEBI" id="CHEBI:15378"/>
        <dbReference type="ChEBI" id="CHEBI:17839"/>
        <dbReference type="ChEBI" id="CHEBI:29985"/>
        <dbReference type="ChEBI" id="CHEBI:30616"/>
        <dbReference type="ChEBI" id="CHEBI:43474"/>
        <dbReference type="ChEBI" id="CHEBI:57451"/>
        <dbReference type="ChEBI" id="CHEBI:456216"/>
        <dbReference type="EC" id="6.3.2.12"/>
    </reaction>
</comment>
<evidence type="ECO:0000256" key="7">
    <source>
        <dbReference type="ARBA" id="ARBA00013025"/>
    </source>
</evidence>
<dbReference type="AlphaFoldDB" id="A0A2P2BMT0"/>
<dbReference type="PIRSF" id="PIRSF001563">
    <property type="entry name" value="Folylpolyglu_synth"/>
    <property type="match status" value="1"/>
</dbReference>
<feature type="domain" description="Mur ligase central" evidence="20">
    <location>
        <begin position="44"/>
        <end position="270"/>
    </location>
</feature>
<dbReference type="PANTHER" id="PTHR11136">
    <property type="entry name" value="FOLYLPOLYGLUTAMATE SYNTHASE-RELATED"/>
    <property type="match status" value="1"/>
</dbReference>
<keyword evidence="13" id="KW-0460">Magnesium</keyword>
<evidence type="ECO:0000256" key="17">
    <source>
        <dbReference type="ARBA" id="ARBA00049161"/>
    </source>
</evidence>
<dbReference type="FunFam" id="3.40.1190.10:FF:000004">
    <property type="entry name" value="Dihydrofolate synthase/folylpolyglutamate synthase"/>
    <property type="match status" value="1"/>
</dbReference>
<dbReference type="EC" id="6.3.2.12" evidence="6"/>
<dbReference type="InterPro" id="IPR001645">
    <property type="entry name" value="Folylpolyglutamate_synth"/>
</dbReference>
<evidence type="ECO:0000256" key="5">
    <source>
        <dbReference type="ARBA" id="ARBA00011245"/>
    </source>
</evidence>
<evidence type="ECO:0000256" key="9">
    <source>
        <dbReference type="ARBA" id="ARBA00022598"/>
    </source>
</evidence>
<feature type="domain" description="Mur ligase C-terminal" evidence="19">
    <location>
        <begin position="298"/>
        <end position="417"/>
    </location>
</feature>
<sequence>MNYQESLHYIEETHKFGVRLGLDNISKLLELLGNPQDKINIIHVAGTNGKGSTCSFITSILKEAGYKVGLYTSPFLETFTERIRVNGENIPEDDVARIVTLIKEKIEYMVANGYSYPTEFEIVTAMAFYYYCEQNVDFVALEVGLGGRYDATNVISKSEVSVITSISLDHVGILGDTVAKIAYEKGGIIKENGVAIVYDQSDEAKDVIKNICKEKNAKYIEVTFDSMKIKKSDINSQVYSCKVMNKTYEDLEIKLIGEHQVNNSMLALSVVEYLKEAKNLDINEEDIRIGLLNTKWPGRIEKLMEDPIFIIDGAHNEDGASSLAKSISENFGDKKGTLLIGMLEDKDIDSVLKIIMPYFDKVITTTPDNPRAISCEALKEKISKYVDDVISIENIEEAVNYTLRNSKKEDIIISAGSLYMIGAVRTIVNNTLELAE</sequence>
<evidence type="ECO:0000256" key="15">
    <source>
        <dbReference type="ARBA" id="ARBA00030592"/>
    </source>
</evidence>
<dbReference type="GO" id="GO:0046656">
    <property type="term" value="P:folic acid biosynthetic process"/>
    <property type="evidence" value="ECO:0007669"/>
    <property type="project" value="UniProtKB-KW"/>
</dbReference>
<evidence type="ECO:0000259" key="19">
    <source>
        <dbReference type="Pfam" id="PF02875"/>
    </source>
</evidence>
<dbReference type="SUPFAM" id="SSF53244">
    <property type="entry name" value="MurD-like peptide ligases, peptide-binding domain"/>
    <property type="match status" value="1"/>
</dbReference>
<dbReference type="RefSeq" id="WP_166504714.1">
    <property type="nucleotide sequence ID" value="NZ_JAKNTL010000002.1"/>
</dbReference>
<dbReference type="Gene3D" id="3.90.190.20">
    <property type="entry name" value="Mur ligase, C-terminal domain"/>
    <property type="match status" value="1"/>
</dbReference>
<dbReference type="GO" id="GO:0004326">
    <property type="term" value="F:tetrahydrofolylpolyglutamate synthase activity"/>
    <property type="evidence" value="ECO:0007669"/>
    <property type="project" value="UniProtKB-EC"/>
</dbReference>
<dbReference type="InterPro" id="IPR036565">
    <property type="entry name" value="Mur-like_cat_sf"/>
</dbReference>
<dbReference type="InterPro" id="IPR004101">
    <property type="entry name" value="Mur_ligase_C"/>
</dbReference>
<keyword evidence="11 18" id="KW-0547">Nucleotide-binding</keyword>
<evidence type="ECO:0000313" key="22">
    <source>
        <dbReference type="Proteomes" id="UP000245695"/>
    </source>
</evidence>
<dbReference type="EC" id="6.3.2.17" evidence="7"/>
<gene>
    <name evidence="21" type="ORF">FRIFI_0150</name>
</gene>
<comment type="subunit">
    <text evidence="5">Monomer.</text>
</comment>
<reference evidence="21 22" key="1">
    <citation type="submission" date="2014-09" db="EMBL/GenBank/DDBJ databases">
        <authorList>
            <person name="Hornung B.V."/>
        </authorList>
    </citation>
    <scope>NUCLEOTIDE SEQUENCE [LARGE SCALE GENOMIC DNA]</scope>
    <source>
        <strain evidence="21 22">FRIFI</strain>
    </source>
</reference>
<dbReference type="GO" id="GO:0008841">
    <property type="term" value="F:dihydrofolate synthase activity"/>
    <property type="evidence" value="ECO:0007669"/>
    <property type="project" value="UniProtKB-EC"/>
</dbReference>